<keyword evidence="2" id="KW-1185">Reference proteome</keyword>
<reference evidence="1" key="1">
    <citation type="journal article" date="2014" name="Int. J. Syst. Evol. Microbiol.">
        <title>Complete genome sequence of Corynebacterium casei LMG S-19264T (=DSM 44701T), isolated from a smear-ripened cheese.</title>
        <authorList>
            <consortium name="US DOE Joint Genome Institute (JGI-PGF)"/>
            <person name="Walter F."/>
            <person name="Albersmeier A."/>
            <person name="Kalinowski J."/>
            <person name="Ruckert C."/>
        </authorList>
    </citation>
    <scope>NUCLEOTIDE SEQUENCE</scope>
    <source>
        <strain evidence="1">CGMCC 1.10998</strain>
    </source>
</reference>
<gene>
    <name evidence="1" type="ORF">GCM10011396_46120</name>
</gene>
<comment type="caution">
    <text evidence="1">The sequence shown here is derived from an EMBL/GenBank/DDBJ whole genome shotgun (WGS) entry which is preliminary data.</text>
</comment>
<name>A0A916UZV6_9BURK</name>
<dbReference type="AlphaFoldDB" id="A0A916UZV6"/>
<organism evidence="1 2">
    <name type="scientific">Undibacterium terreum</name>
    <dbReference type="NCBI Taxonomy" id="1224302"/>
    <lineage>
        <taxon>Bacteria</taxon>
        <taxon>Pseudomonadati</taxon>
        <taxon>Pseudomonadota</taxon>
        <taxon>Betaproteobacteria</taxon>
        <taxon>Burkholderiales</taxon>
        <taxon>Oxalobacteraceae</taxon>
        <taxon>Undibacterium</taxon>
    </lineage>
</organism>
<dbReference type="EMBL" id="BMED01000006">
    <property type="protein sequence ID" value="GGC93586.1"/>
    <property type="molecule type" value="Genomic_DNA"/>
</dbReference>
<evidence type="ECO:0000313" key="2">
    <source>
        <dbReference type="Proteomes" id="UP000637423"/>
    </source>
</evidence>
<evidence type="ECO:0000313" key="1">
    <source>
        <dbReference type="EMBL" id="GGC93586.1"/>
    </source>
</evidence>
<reference evidence="1" key="2">
    <citation type="submission" date="2020-09" db="EMBL/GenBank/DDBJ databases">
        <authorList>
            <person name="Sun Q."/>
            <person name="Zhou Y."/>
        </authorList>
    </citation>
    <scope>NUCLEOTIDE SEQUENCE</scope>
    <source>
        <strain evidence="1">CGMCC 1.10998</strain>
    </source>
</reference>
<accession>A0A916UZV6</accession>
<dbReference type="Proteomes" id="UP000637423">
    <property type="component" value="Unassembled WGS sequence"/>
</dbReference>
<proteinExistence type="predicted"/>
<protein>
    <submittedName>
        <fullName evidence="1">Uncharacterized protein</fullName>
    </submittedName>
</protein>
<sequence length="53" mass="5954">MPRNAVLKAEQQQSETISVAILEAFLMNGLGDTTHVQLYVVIFLYIQNEGLFV</sequence>